<dbReference type="AlphaFoldDB" id="A0AAP2CP13"/>
<evidence type="ECO:0000313" key="9">
    <source>
        <dbReference type="Proteomes" id="UP001315686"/>
    </source>
</evidence>
<evidence type="ECO:0000259" key="7">
    <source>
        <dbReference type="PROSITE" id="PS51686"/>
    </source>
</evidence>
<comment type="caution">
    <text evidence="8">The sequence shown here is derived from an EMBL/GenBank/DDBJ whole genome shotgun (WGS) entry which is preliminary data.</text>
</comment>
<dbReference type="InterPro" id="IPR006027">
    <property type="entry name" value="NusB_RsmB_TIM44"/>
</dbReference>
<evidence type="ECO:0000256" key="5">
    <source>
        <dbReference type="ARBA" id="ARBA00022884"/>
    </source>
</evidence>
<dbReference type="PANTHER" id="PTHR22807">
    <property type="entry name" value="NOP2 YEAST -RELATED NOL1/NOP2/FMU SUN DOMAIN-CONTAINING"/>
    <property type="match status" value="1"/>
</dbReference>
<dbReference type="GO" id="GO:0001510">
    <property type="term" value="P:RNA methylation"/>
    <property type="evidence" value="ECO:0007669"/>
    <property type="project" value="InterPro"/>
</dbReference>
<dbReference type="GO" id="GO:0006355">
    <property type="term" value="P:regulation of DNA-templated transcription"/>
    <property type="evidence" value="ECO:0007669"/>
    <property type="project" value="InterPro"/>
</dbReference>
<dbReference type="InterPro" id="IPR035926">
    <property type="entry name" value="NusB-like_sf"/>
</dbReference>
<comment type="similarity">
    <text evidence="1 6">Belongs to the class I-like SAM-binding methyltransferase superfamily. RsmB/NOP family.</text>
</comment>
<feature type="binding site" evidence="6">
    <location>
        <position position="287"/>
    </location>
    <ligand>
        <name>S-adenosyl-L-methionine</name>
        <dbReference type="ChEBI" id="CHEBI:59789"/>
    </ligand>
</feature>
<dbReference type="PANTHER" id="PTHR22807:SF61">
    <property type="entry name" value="NOL1_NOP2_SUN FAMILY PROTEIN _ ANTITERMINATION NUSB DOMAIN-CONTAINING PROTEIN"/>
    <property type="match status" value="1"/>
</dbReference>
<dbReference type="InterPro" id="IPR001678">
    <property type="entry name" value="MeTrfase_RsmB-F_NOP2_dom"/>
</dbReference>
<evidence type="ECO:0000256" key="3">
    <source>
        <dbReference type="ARBA" id="ARBA00022679"/>
    </source>
</evidence>
<keyword evidence="4 6" id="KW-0949">S-adenosyl-L-methionine</keyword>
<dbReference type="InterPro" id="IPR029063">
    <property type="entry name" value="SAM-dependent_MTases_sf"/>
</dbReference>
<feature type="binding site" evidence="6">
    <location>
        <begin position="240"/>
        <end position="246"/>
    </location>
    <ligand>
        <name>S-adenosyl-L-methionine</name>
        <dbReference type="ChEBI" id="CHEBI:59789"/>
    </ligand>
</feature>
<accession>A0AAP2CP13</accession>
<proteinExistence type="inferred from homology"/>
<dbReference type="PRINTS" id="PR02008">
    <property type="entry name" value="RCMTFAMILY"/>
</dbReference>
<sequence length="428" mass="45364">MAQPAYDARALALRLIDCVLRHQRMLSEALGDEDVESLPPEIKARGQRLAVEVLRHLSRADAAMKPYIQQPVSPPVKAILRLGVVELLALDGAPHGVVNAAVGLTRRHQGTARAKGLVNAILRRVSEDGREAWDKAPAQRMPKWLRGRVGGAFGNAAASAIELAHERGAPLDLSVKGDAAALAEAVGGEVLPTGSVRLAAGTRVSGLPGYDAGDWWVQDAGATLAAKMIGGTGLRVLDLCAAPGGKTMQLAAAGHEVTALDLSGRRLERLRANLERTGLTAQVVTEDALHWEPEAPFDAVLLDAPCSATGTLRRHPDLPHVREADAIKELTQLQAQMLDRAAGFVKPGGQVIYCVCSLLPAEGEAQLAAALERLPELERDAGAEDLPGVPAEWHAPDGGLRLRPDFWAERGGIDGFFVAALRRRGDAG</sequence>
<evidence type="ECO:0000256" key="1">
    <source>
        <dbReference type="ARBA" id="ARBA00007494"/>
    </source>
</evidence>
<keyword evidence="2 6" id="KW-0489">Methyltransferase</keyword>
<organism evidence="8 9">
    <name type="scientific">Harenicola maris</name>
    <dbReference type="NCBI Taxonomy" id="2841044"/>
    <lineage>
        <taxon>Bacteria</taxon>
        <taxon>Pseudomonadati</taxon>
        <taxon>Pseudomonadota</taxon>
        <taxon>Alphaproteobacteria</taxon>
        <taxon>Rhodobacterales</taxon>
        <taxon>Paracoccaceae</taxon>
        <taxon>Harenicola</taxon>
    </lineage>
</organism>
<dbReference type="EMBL" id="JADQAZ010000002">
    <property type="protein sequence ID" value="MBT0957952.1"/>
    <property type="molecule type" value="Genomic_DNA"/>
</dbReference>
<dbReference type="RefSeq" id="WP_327794171.1">
    <property type="nucleotide sequence ID" value="NZ_JADQAZ010000002.1"/>
</dbReference>
<evidence type="ECO:0000256" key="6">
    <source>
        <dbReference type="PROSITE-ProRule" id="PRU01023"/>
    </source>
</evidence>
<reference evidence="8 9" key="1">
    <citation type="journal article" date="2021" name="Arch. Microbiol.">
        <title>Harenicola maris gen. nov., sp. nov. isolated from the Sea of Japan shallow sediments.</title>
        <authorList>
            <person name="Romanenko L.A."/>
            <person name="Kurilenko V.V."/>
            <person name="Chernysheva N.Y."/>
            <person name="Tekutyeva L.A."/>
            <person name="Velansky P.V."/>
            <person name="Svetashev V.I."/>
            <person name="Isaeva M.P."/>
        </authorList>
    </citation>
    <scope>NUCLEOTIDE SEQUENCE [LARGE SCALE GENOMIC DNA]</scope>
    <source>
        <strain evidence="8 9">KMM 3653</strain>
    </source>
</reference>
<dbReference type="InterPro" id="IPR049560">
    <property type="entry name" value="MeTrfase_RsmB-F_NOP2_cat"/>
</dbReference>
<keyword evidence="9" id="KW-1185">Reference proteome</keyword>
<feature type="binding site" evidence="6">
    <location>
        <position position="303"/>
    </location>
    <ligand>
        <name>S-adenosyl-L-methionine</name>
        <dbReference type="ChEBI" id="CHEBI:59789"/>
    </ligand>
</feature>
<keyword evidence="5 6" id="KW-0694">RNA-binding</keyword>
<dbReference type="InterPro" id="IPR023267">
    <property type="entry name" value="RCMT"/>
</dbReference>
<evidence type="ECO:0000256" key="4">
    <source>
        <dbReference type="ARBA" id="ARBA00022691"/>
    </source>
</evidence>
<evidence type="ECO:0000256" key="2">
    <source>
        <dbReference type="ARBA" id="ARBA00022603"/>
    </source>
</evidence>
<dbReference type="Pfam" id="PF01189">
    <property type="entry name" value="Methyltr_RsmB-F"/>
    <property type="match status" value="1"/>
</dbReference>
<gene>
    <name evidence="8" type="ORF">IV417_11165</name>
</gene>
<dbReference type="PROSITE" id="PS01153">
    <property type="entry name" value="NOL1_NOP2_SUN"/>
    <property type="match status" value="1"/>
</dbReference>
<dbReference type="InterPro" id="IPR018314">
    <property type="entry name" value="RsmB/NOL1/NOP2-like_CS"/>
</dbReference>
<dbReference type="CDD" id="cd02440">
    <property type="entry name" value="AdoMet_MTases"/>
    <property type="match status" value="1"/>
</dbReference>
<keyword evidence="3 6" id="KW-0808">Transferase</keyword>
<dbReference type="SUPFAM" id="SSF53335">
    <property type="entry name" value="S-adenosyl-L-methionine-dependent methyltransferases"/>
    <property type="match status" value="1"/>
</dbReference>
<dbReference type="GO" id="GO:0008173">
    <property type="term" value="F:RNA methyltransferase activity"/>
    <property type="evidence" value="ECO:0007669"/>
    <property type="project" value="InterPro"/>
</dbReference>
<evidence type="ECO:0000313" key="8">
    <source>
        <dbReference type="EMBL" id="MBT0957952.1"/>
    </source>
</evidence>
<dbReference type="PROSITE" id="PS51686">
    <property type="entry name" value="SAM_MT_RSMB_NOP"/>
    <property type="match status" value="1"/>
</dbReference>
<dbReference type="Gene3D" id="3.40.50.150">
    <property type="entry name" value="Vaccinia Virus protein VP39"/>
    <property type="match status" value="1"/>
</dbReference>
<dbReference type="GO" id="GO:0003723">
    <property type="term" value="F:RNA binding"/>
    <property type="evidence" value="ECO:0007669"/>
    <property type="project" value="UniProtKB-UniRule"/>
</dbReference>
<dbReference type="SUPFAM" id="SSF48013">
    <property type="entry name" value="NusB-like"/>
    <property type="match status" value="1"/>
</dbReference>
<dbReference type="Gene3D" id="1.10.940.10">
    <property type="entry name" value="NusB-like"/>
    <property type="match status" value="1"/>
</dbReference>
<name>A0AAP2CP13_9RHOB</name>
<dbReference type="Proteomes" id="UP001315686">
    <property type="component" value="Unassembled WGS sequence"/>
</dbReference>
<feature type="binding site" evidence="6">
    <location>
        <position position="261"/>
    </location>
    <ligand>
        <name>S-adenosyl-L-methionine</name>
        <dbReference type="ChEBI" id="CHEBI:59789"/>
    </ligand>
</feature>
<protein>
    <submittedName>
        <fullName evidence="8">Methyltransferase domain-containing protein</fullName>
    </submittedName>
</protein>
<dbReference type="Pfam" id="PF01029">
    <property type="entry name" value="NusB"/>
    <property type="match status" value="1"/>
</dbReference>
<feature type="active site" description="Nucleophile" evidence="6">
    <location>
        <position position="356"/>
    </location>
</feature>
<feature type="domain" description="SAM-dependent MTase RsmB/NOP-type" evidence="7">
    <location>
        <begin position="135"/>
        <end position="424"/>
    </location>
</feature>